<keyword evidence="2" id="KW-0812">Transmembrane</keyword>
<name>A0A5C3LCI1_COPMA</name>
<proteinExistence type="predicted"/>
<dbReference type="GO" id="GO:0005743">
    <property type="term" value="C:mitochondrial inner membrane"/>
    <property type="evidence" value="ECO:0007669"/>
    <property type="project" value="UniProtKB-SubCell"/>
</dbReference>
<dbReference type="GO" id="GO:0006120">
    <property type="term" value="P:mitochondrial electron transport, NADH to ubiquinone"/>
    <property type="evidence" value="ECO:0007669"/>
    <property type="project" value="InterPro"/>
</dbReference>
<organism evidence="8 9">
    <name type="scientific">Coprinopsis marcescibilis</name>
    <name type="common">Agaric fungus</name>
    <name type="synonym">Psathyrella marcescibilis</name>
    <dbReference type="NCBI Taxonomy" id="230819"/>
    <lineage>
        <taxon>Eukaryota</taxon>
        <taxon>Fungi</taxon>
        <taxon>Dikarya</taxon>
        <taxon>Basidiomycota</taxon>
        <taxon>Agaricomycotina</taxon>
        <taxon>Agaricomycetes</taxon>
        <taxon>Agaricomycetidae</taxon>
        <taxon>Agaricales</taxon>
        <taxon>Agaricineae</taxon>
        <taxon>Psathyrellaceae</taxon>
        <taxon>Coprinopsis</taxon>
    </lineage>
</organism>
<keyword evidence="9" id="KW-1185">Reference proteome</keyword>
<dbReference type="Pfam" id="PF02466">
    <property type="entry name" value="Tim17"/>
    <property type="match status" value="1"/>
</dbReference>
<keyword evidence="4" id="KW-1133">Transmembrane helix</keyword>
<evidence type="ECO:0000256" key="2">
    <source>
        <dbReference type="ARBA" id="ARBA00022692"/>
    </source>
</evidence>
<evidence type="ECO:0000256" key="4">
    <source>
        <dbReference type="ARBA" id="ARBA00022989"/>
    </source>
</evidence>
<evidence type="ECO:0000256" key="1">
    <source>
        <dbReference type="ARBA" id="ARBA00004448"/>
    </source>
</evidence>
<dbReference type="PANTHER" id="PTHR21382:SF1">
    <property type="entry name" value="NADH DEHYDROGENASE [UBIQUINONE] 1 ALPHA SUBCOMPLEX SUBUNIT 11"/>
    <property type="match status" value="1"/>
</dbReference>
<dbReference type="OrthoDB" id="1913277at2759"/>
<dbReference type="Proteomes" id="UP000307440">
    <property type="component" value="Unassembled WGS sequence"/>
</dbReference>
<evidence type="ECO:0000256" key="6">
    <source>
        <dbReference type="ARBA" id="ARBA00023136"/>
    </source>
</evidence>
<dbReference type="EMBL" id="ML210146">
    <property type="protein sequence ID" value="TFK30322.1"/>
    <property type="molecule type" value="Genomic_DNA"/>
</dbReference>
<dbReference type="STRING" id="230819.A0A5C3LCI1"/>
<dbReference type="PANTHER" id="PTHR21382">
    <property type="entry name" value="NADH-UBIQUINONE OXIDOREDUCTASE SUBUNIT"/>
    <property type="match status" value="1"/>
</dbReference>
<comment type="subcellular location">
    <subcellularLocation>
        <location evidence="1">Mitochondrion inner membrane</location>
        <topology evidence="1">Multi-pass membrane protein</topology>
    </subcellularLocation>
</comment>
<keyword evidence="3" id="KW-0999">Mitochondrion inner membrane</keyword>
<evidence type="ECO:0000313" key="8">
    <source>
        <dbReference type="EMBL" id="TFK30322.1"/>
    </source>
</evidence>
<accession>A0A5C3LCI1</accession>
<evidence type="ECO:0000256" key="7">
    <source>
        <dbReference type="SAM" id="MobiDB-lite"/>
    </source>
</evidence>
<dbReference type="GO" id="GO:0045271">
    <property type="term" value="C:respiratory chain complex I"/>
    <property type="evidence" value="ECO:0007669"/>
    <property type="project" value="InterPro"/>
</dbReference>
<evidence type="ECO:0000313" key="9">
    <source>
        <dbReference type="Proteomes" id="UP000307440"/>
    </source>
</evidence>
<dbReference type="InterPro" id="IPR039205">
    <property type="entry name" value="NDUFA11"/>
</dbReference>
<evidence type="ECO:0000256" key="3">
    <source>
        <dbReference type="ARBA" id="ARBA00022792"/>
    </source>
</evidence>
<keyword evidence="5" id="KW-0496">Mitochondrion</keyword>
<reference evidence="8 9" key="1">
    <citation type="journal article" date="2019" name="Nat. Ecol. Evol.">
        <title>Megaphylogeny resolves global patterns of mushroom evolution.</title>
        <authorList>
            <person name="Varga T."/>
            <person name="Krizsan K."/>
            <person name="Foldi C."/>
            <person name="Dima B."/>
            <person name="Sanchez-Garcia M."/>
            <person name="Sanchez-Ramirez S."/>
            <person name="Szollosi G.J."/>
            <person name="Szarkandi J.G."/>
            <person name="Papp V."/>
            <person name="Albert L."/>
            <person name="Andreopoulos W."/>
            <person name="Angelini C."/>
            <person name="Antonin V."/>
            <person name="Barry K.W."/>
            <person name="Bougher N.L."/>
            <person name="Buchanan P."/>
            <person name="Buyck B."/>
            <person name="Bense V."/>
            <person name="Catcheside P."/>
            <person name="Chovatia M."/>
            <person name="Cooper J."/>
            <person name="Damon W."/>
            <person name="Desjardin D."/>
            <person name="Finy P."/>
            <person name="Geml J."/>
            <person name="Haridas S."/>
            <person name="Hughes K."/>
            <person name="Justo A."/>
            <person name="Karasinski D."/>
            <person name="Kautmanova I."/>
            <person name="Kiss B."/>
            <person name="Kocsube S."/>
            <person name="Kotiranta H."/>
            <person name="LaButti K.M."/>
            <person name="Lechner B.E."/>
            <person name="Liimatainen K."/>
            <person name="Lipzen A."/>
            <person name="Lukacs Z."/>
            <person name="Mihaltcheva S."/>
            <person name="Morgado L.N."/>
            <person name="Niskanen T."/>
            <person name="Noordeloos M.E."/>
            <person name="Ohm R.A."/>
            <person name="Ortiz-Santana B."/>
            <person name="Ovrebo C."/>
            <person name="Racz N."/>
            <person name="Riley R."/>
            <person name="Savchenko A."/>
            <person name="Shiryaev A."/>
            <person name="Soop K."/>
            <person name="Spirin V."/>
            <person name="Szebenyi C."/>
            <person name="Tomsovsky M."/>
            <person name="Tulloss R.E."/>
            <person name="Uehling J."/>
            <person name="Grigoriev I.V."/>
            <person name="Vagvolgyi C."/>
            <person name="Papp T."/>
            <person name="Martin F.M."/>
            <person name="Miettinen O."/>
            <person name="Hibbett D.S."/>
            <person name="Nagy L.G."/>
        </authorList>
    </citation>
    <scope>NUCLEOTIDE SEQUENCE [LARGE SCALE GENOMIC DNA]</scope>
    <source>
        <strain evidence="8 9">CBS 121175</strain>
    </source>
</reference>
<gene>
    <name evidence="8" type="ORF">FA15DRAFT_662263</name>
</gene>
<protein>
    <submittedName>
        <fullName evidence="8">Uncharacterized protein</fullName>
    </submittedName>
</protein>
<dbReference type="AlphaFoldDB" id="A0A5C3LCI1"/>
<evidence type="ECO:0000256" key="5">
    <source>
        <dbReference type="ARBA" id="ARBA00023128"/>
    </source>
</evidence>
<sequence>MSSSTEPEASVAFHPKPVLDYTAAVGLQSAAVGLFVSALQNALGKHSHGALGVVTRTGGTIGFFAATGATFAFTEATVRNSRQKDDAWNGAAGACAAGFLLGMRMKSIPAAFGGCAVLGGIMGAFDYSGQLAGSKESKEEKRNRFFKKPPRPLIAPAPSTE</sequence>
<feature type="region of interest" description="Disordered" evidence="7">
    <location>
        <begin position="133"/>
        <end position="161"/>
    </location>
</feature>
<keyword evidence="6" id="KW-0472">Membrane</keyword>